<feature type="chain" id="PRO_5035941256" evidence="1">
    <location>
        <begin position="28"/>
        <end position="154"/>
    </location>
</feature>
<keyword evidence="3" id="KW-1185">Reference proteome</keyword>
<gene>
    <name evidence="2" type="ORF">KP509_13G037100</name>
</gene>
<sequence>MRTLLLIHVFLSLAAALLLAAPKGAQSDVVDVFSSFEGWVQHIQDTCHPDPEEDGEDDDHLPSRPHQLTDEVFTKVLKAKKNSTLTNKHRNMVRRSLILVRRYCTTGSSMMMNLGTTFIIHTKAMVCIRRKDMGSLTRNSITIQAIQTQQTVYL</sequence>
<protein>
    <submittedName>
        <fullName evidence="2">Uncharacterized protein</fullName>
    </submittedName>
</protein>
<comment type="caution">
    <text evidence="2">The sequence shown here is derived from an EMBL/GenBank/DDBJ whole genome shotgun (WGS) entry which is preliminary data.</text>
</comment>
<evidence type="ECO:0000313" key="3">
    <source>
        <dbReference type="Proteomes" id="UP000825935"/>
    </source>
</evidence>
<organism evidence="2 3">
    <name type="scientific">Ceratopteris richardii</name>
    <name type="common">Triangle waterfern</name>
    <dbReference type="NCBI Taxonomy" id="49495"/>
    <lineage>
        <taxon>Eukaryota</taxon>
        <taxon>Viridiplantae</taxon>
        <taxon>Streptophyta</taxon>
        <taxon>Embryophyta</taxon>
        <taxon>Tracheophyta</taxon>
        <taxon>Polypodiopsida</taxon>
        <taxon>Polypodiidae</taxon>
        <taxon>Polypodiales</taxon>
        <taxon>Pteridineae</taxon>
        <taxon>Pteridaceae</taxon>
        <taxon>Parkerioideae</taxon>
        <taxon>Ceratopteris</taxon>
    </lineage>
</organism>
<dbReference type="Proteomes" id="UP000825935">
    <property type="component" value="Chromosome 13"/>
</dbReference>
<evidence type="ECO:0000256" key="1">
    <source>
        <dbReference type="SAM" id="SignalP"/>
    </source>
</evidence>
<accession>A0A8T2TES2</accession>
<keyword evidence="1" id="KW-0732">Signal</keyword>
<dbReference type="AlphaFoldDB" id="A0A8T2TES2"/>
<proteinExistence type="predicted"/>
<name>A0A8T2TES2_CERRI</name>
<reference evidence="2" key="1">
    <citation type="submission" date="2021-08" db="EMBL/GenBank/DDBJ databases">
        <title>WGS assembly of Ceratopteris richardii.</title>
        <authorList>
            <person name="Marchant D.B."/>
            <person name="Chen G."/>
            <person name="Jenkins J."/>
            <person name="Shu S."/>
            <person name="Leebens-Mack J."/>
            <person name="Grimwood J."/>
            <person name="Schmutz J."/>
            <person name="Soltis P."/>
            <person name="Soltis D."/>
            <person name="Chen Z.-H."/>
        </authorList>
    </citation>
    <scope>NUCLEOTIDE SEQUENCE</scope>
    <source>
        <strain evidence="2">Whitten #5841</strain>
        <tissue evidence="2">Leaf</tissue>
    </source>
</reference>
<dbReference type="EMBL" id="CM035418">
    <property type="protein sequence ID" value="KAH7421040.1"/>
    <property type="molecule type" value="Genomic_DNA"/>
</dbReference>
<feature type="signal peptide" evidence="1">
    <location>
        <begin position="1"/>
        <end position="27"/>
    </location>
</feature>
<evidence type="ECO:0000313" key="2">
    <source>
        <dbReference type="EMBL" id="KAH7421040.1"/>
    </source>
</evidence>